<gene>
    <name evidence="2" type="ORF">PBV87_02640</name>
</gene>
<feature type="transmembrane region" description="Helical" evidence="1">
    <location>
        <begin position="15"/>
        <end position="36"/>
    </location>
</feature>
<accession>A0AA42DJY2</accession>
<name>A0AA42DJY2_9FIRM</name>
<keyword evidence="1" id="KW-0812">Transmembrane</keyword>
<dbReference type="Proteomes" id="UP001169242">
    <property type="component" value="Unassembled WGS sequence"/>
</dbReference>
<keyword evidence="1" id="KW-0472">Membrane</keyword>
<reference evidence="2" key="1">
    <citation type="journal article" date="2023" name="Int. J. Syst. Evol. Microbiol.">
        <title>&lt;i&gt;Holtiella tumoricola&lt;/i&gt; gen. nov. sp. nov., isolated from a human clinical sample.</title>
        <authorList>
            <person name="Allen-Vercoe E."/>
            <person name="Daigneault M.C."/>
            <person name="Vancuren S.J."/>
            <person name="Cochrane K."/>
            <person name="O'Neal L.L."/>
            <person name="Sankaranarayanan K."/>
            <person name="Lawson P.A."/>
        </authorList>
    </citation>
    <scope>NUCLEOTIDE SEQUENCE</scope>
    <source>
        <strain evidence="2">CC70A</strain>
    </source>
</reference>
<comment type="caution">
    <text evidence="2">The sequence shown here is derived from an EMBL/GenBank/DDBJ whole genome shotgun (WGS) entry which is preliminary data.</text>
</comment>
<evidence type="ECO:0000313" key="2">
    <source>
        <dbReference type="EMBL" id="MDA3730402.1"/>
    </source>
</evidence>
<evidence type="ECO:0000313" key="3">
    <source>
        <dbReference type="Proteomes" id="UP001169242"/>
    </source>
</evidence>
<keyword evidence="3" id="KW-1185">Reference proteome</keyword>
<dbReference type="RefSeq" id="WP_271011051.1">
    <property type="nucleotide sequence ID" value="NZ_JAQIFT010000013.1"/>
</dbReference>
<dbReference type="EMBL" id="JAQIFT010000013">
    <property type="protein sequence ID" value="MDA3730402.1"/>
    <property type="molecule type" value="Genomic_DNA"/>
</dbReference>
<protein>
    <submittedName>
        <fullName evidence="2">Uncharacterized protein</fullName>
    </submittedName>
</protein>
<dbReference type="PROSITE" id="PS51257">
    <property type="entry name" value="PROKAR_LIPOPROTEIN"/>
    <property type="match status" value="1"/>
</dbReference>
<evidence type="ECO:0000256" key="1">
    <source>
        <dbReference type="SAM" id="Phobius"/>
    </source>
</evidence>
<dbReference type="AlphaFoldDB" id="A0AA42DJY2"/>
<keyword evidence="1" id="KW-1133">Transmembrane helix</keyword>
<organism evidence="2 3">
    <name type="scientific">Holtiella tumoricola</name>
    <dbReference type="NCBI Taxonomy" id="3018743"/>
    <lineage>
        <taxon>Bacteria</taxon>
        <taxon>Bacillati</taxon>
        <taxon>Bacillota</taxon>
        <taxon>Clostridia</taxon>
        <taxon>Lachnospirales</taxon>
        <taxon>Cellulosilyticaceae</taxon>
        <taxon>Holtiella</taxon>
    </lineage>
</organism>
<sequence>MSTYKSTKNKKKNSIGRIIIGTMCLLGIGGGCLYTIEQYNEPKLVGTWISKETGEEVTFNSDGTMTLNEVIESPTYQILSPSKMLYNIDEKQFEMYYNLDGRILSWGLNENNIENFDRK</sequence>
<proteinExistence type="predicted"/>